<dbReference type="Proteomes" id="UP000503820">
    <property type="component" value="Unassembled WGS sequence"/>
</dbReference>
<comment type="caution">
    <text evidence="1">The sequence shown here is derived from an EMBL/GenBank/DDBJ whole genome shotgun (WGS) entry which is preliminary data.</text>
</comment>
<organism evidence="1 2">
    <name type="scientific">Desulfovibrio psychrotolerans</name>
    <dbReference type="NCBI Taxonomy" id="415242"/>
    <lineage>
        <taxon>Bacteria</taxon>
        <taxon>Pseudomonadati</taxon>
        <taxon>Thermodesulfobacteriota</taxon>
        <taxon>Desulfovibrionia</taxon>
        <taxon>Desulfovibrionales</taxon>
        <taxon>Desulfovibrionaceae</taxon>
        <taxon>Desulfovibrio</taxon>
    </lineage>
</organism>
<evidence type="ECO:0000313" key="1">
    <source>
        <dbReference type="EMBL" id="GFM36777.1"/>
    </source>
</evidence>
<reference evidence="1 2" key="1">
    <citation type="submission" date="2020-05" db="EMBL/GenBank/DDBJ databases">
        <title>Draft genome sequence of Desulfovibrio psychrotolerans JS1T.</title>
        <authorList>
            <person name="Ueno A."/>
            <person name="Tamazawa S."/>
            <person name="Tamamura S."/>
            <person name="Murakami T."/>
            <person name="Kiyama T."/>
            <person name="Inomata H."/>
            <person name="Amano Y."/>
            <person name="Miyakawa K."/>
            <person name="Tamaki H."/>
            <person name="Naganuma T."/>
            <person name="Kaneko K."/>
        </authorList>
    </citation>
    <scope>NUCLEOTIDE SEQUENCE [LARGE SCALE GENOMIC DNA]</scope>
    <source>
        <strain evidence="1 2">JS1</strain>
    </source>
</reference>
<accession>A0A7J0BST8</accession>
<protein>
    <submittedName>
        <fullName evidence="1">Uncharacterized protein</fullName>
    </submittedName>
</protein>
<name>A0A7J0BST8_9BACT</name>
<sequence>MNTPTRAARMKRFVLGIGALLLFSNVLLPALTRSCDKLEYMAAVLDDNQIDASAYYYSDLEVVSDANRETSNTIRFMPTGPGGAASGK</sequence>
<keyword evidence="2" id="KW-1185">Reference proteome</keyword>
<dbReference type="EMBL" id="BLVP01000007">
    <property type="protein sequence ID" value="GFM36777.1"/>
    <property type="molecule type" value="Genomic_DNA"/>
</dbReference>
<dbReference type="AlphaFoldDB" id="A0A7J0BST8"/>
<evidence type="ECO:0000313" key="2">
    <source>
        <dbReference type="Proteomes" id="UP000503820"/>
    </source>
</evidence>
<dbReference type="RefSeq" id="WP_174409433.1">
    <property type="nucleotide sequence ID" value="NZ_BLVP01000007.1"/>
</dbReference>
<gene>
    <name evidence="1" type="ORF">DSM19430T_14610</name>
</gene>
<proteinExistence type="predicted"/>